<dbReference type="InterPro" id="IPR056100">
    <property type="entry name" value="DUF7683"/>
</dbReference>
<feature type="domain" description="DUF7683" evidence="1">
    <location>
        <begin position="25"/>
        <end position="97"/>
    </location>
</feature>
<evidence type="ECO:0000313" key="2">
    <source>
        <dbReference type="EMBL" id="NCD70690.1"/>
    </source>
</evidence>
<organism evidence="2 3">
    <name type="scientific">Mucilaginibacter agri</name>
    <dbReference type="NCBI Taxonomy" id="2695265"/>
    <lineage>
        <taxon>Bacteria</taxon>
        <taxon>Pseudomonadati</taxon>
        <taxon>Bacteroidota</taxon>
        <taxon>Sphingobacteriia</taxon>
        <taxon>Sphingobacteriales</taxon>
        <taxon>Sphingobacteriaceae</taxon>
        <taxon>Mucilaginibacter</taxon>
    </lineage>
</organism>
<dbReference type="RefSeq" id="WP_166586649.1">
    <property type="nucleotide sequence ID" value="NZ_WWEO01000043.1"/>
</dbReference>
<accession>A0A966DTI1</accession>
<reference evidence="2" key="2">
    <citation type="submission" date="2020-10" db="EMBL/GenBank/DDBJ databases">
        <title>Mucilaginibacter sp. nov., isolated from soil.</title>
        <authorList>
            <person name="Jeon C.O."/>
        </authorList>
    </citation>
    <scope>NUCLEOTIDE SEQUENCE</scope>
    <source>
        <strain evidence="2">R11</strain>
    </source>
</reference>
<gene>
    <name evidence="2" type="ORF">GSY63_15080</name>
</gene>
<evidence type="ECO:0000313" key="3">
    <source>
        <dbReference type="Proteomes" id="UP000638732"/>
    </source>
</evidence>
<dbReference type="AlphaFoldDB" id="A0A966DTI1"/>
<protein>
    <recommendedName>
        <fullName evidence="1">DUF7683 domain-containing protein</fullName>
    </recommendedName>
</protein>
<proteinExistence type="predicted"/>
<comment type="caution">
    <text evidence="2">The sequence shown here is derived from an EMBL/GenBank/DDBJ whole genome shotgun (WGS) entry which is preliminary data.</text>
</comment>
<name>A0A966DTI1_9SPHI</name>
<sequence>MKEKLAYVGFSYFRDMESNYPKWFKREIQVWQKQGEELVDEILIPEIDVSILQQYYSADGDDPIIDLILIDEDDVEFFNYILETEVEFDFDRYEYWLSAYTTDPSESKKDGGFMGLYPAPKFLPGFPDAKRLKPKLSE</sequence>
<keyword evidence="3" id="KW-1185">Reference proteome</keyword>
<dbReference type="EMBL" id="WWEO01000043">
    <property type="protein sequence ID" value="NCD70690.1"/>
    <property type="molecule type" value="Genomic_DNA"/>
</dbReference>
<dbReference type="Proteomes" id="UP000638732">
    <property type="component" value="Unassembled WGS sequence"/>
</dbReference>
<reference evidence="2" key="1">
    <citation type="submission" date="2020-01" db="EMBL/GenBank/DDBJ databases">
        <authorList>
            <person name="Seo Y.L."/>
        </authorList>
    </citation>
    <scope>NUCLEOTIDE SEQUENCE</scope>
    <source>
        <strain evidence="2">R11</strain>
    </source>
</reference>
<dbReference type="Pfam" id="PF24731">
    <property type="entry name" value="DUF7683"/>
    <property type="match status" value="1"/>
</dbReference>
<evidence type="ECO:0000259" key="1">
    <source>
        <dbReference type="Pfam" id="PF24731"/>
    </source>
</evidence>